<evidence type="ECO:0000313" key="2">
    <source>
        <dbReference type="Proteomes" id="UP001163603"/>
    </source>
</evidence>
<organism evidence="1 2">
    <name type="scientific">Pistacia integerrima</name>
    <dbReference type="NCBI Taxonomy" id="434235"/>
    <lineage>
        <taxon>Eukaryota</taxon>
        <taxon>Viridiplantae</taxon>
        <taxon>Streptophyta</taxon>
        <taxon>Embryophyta</taxon>
        <taxon>Tracheophyta</taxon>
        <taxon>Spermatophyta</taxon>
        <taxon>Magnoliopsida</taxon>
        <taxon>eudicotyledons</taxon>
        <taxon>Gunneridae</taxon>
        <taxon>Pentapetalae</taxon>
        <taxon>rosids</taxon>
        <taxon>malvids</taxon>
        <taxon>Sapindales</taxon>
        <taxon>Anacardiaceae</taxon>
        <taxon>Pistacia</taxon>
    </lineage>
</organism>
<proteinExistence type="predicted"/>
<reference evidence="2" key="1">
    <citation type="journal article" date="2023" name="G3 (Bethesda)">
        <title>Genome assembly and association tests identify interacting loci associated with vigor, precocity, and sex in interspecific pistachio rootstocks.</title>
        <authorList>
            <person name="Palmer W."/>
            <person name="Jacygrad E."/>
            <person name="Sagayaradj S."/>
            <person name="Cavanaugh K."/>
            <person name="Han R."/>
            <person name="Bertier L."/>
            <person name="Beede B."/>
            <person name="Kafkas S."/>
            <person name="Golino D."/>
            <person name="Preece J."/>
            <person name="Michelmore R."/>
        </authorList>
    </citation>
    <scope>NUCLEOTIDE SEQUENCE [LARGE SCALE GENOMIC DNA]</scope>
</reference>
<sequence>MNVEEWEREDLELEPPPHLLAEEEEEEDDDDDGVECSNVGDDRKVSQEERLLTVESIRNWLNLLKIIKKREIMDAKVLSSTTFDHRVH</sequence>
<keyword evidence="2" id="KW-1185">Reference proteome</keyword>
<protein>
    <submittedName>
        <fullName evidence="1">Uncharacterized protein</fullName>
    </submittedName>
</protein>
<evidence type="ECO:0000313" key="1">
    <source>
        <dbReference type="EMBL" id="KAJ0018922.1"/>
    </source>
</evidence>
<comment type="caution">
    <text evidence="1">The sequence shown here is derived from an EMBL/GenBank/DDBJ whole genome shotgun (WGS) entry which is preliminary data.</text>
</comment>
<dbReference type="Proteomes" id="UP001163603">
    <property type="component" value="Chromosome 12"/>
</dbReference>
<dbReference type="EMBL" id="CM047747">
    <property type="protein sequence ID" value="KAJ0018922.1"/>
    <property type="molecule type" value="Genomic_DNA"/>
</dbReference>
<accession>A0ACC0XMD3</accession>
<gene>
    <name evidence="1" type="ORF">Pint_12249</name>
</gene>
<name>A0ACC0XMD3_9ROSI</name>